<dbReference type="GO" id="GO:0009636">
    <property type="term" value="P:response to toxic substance"/>
    <property type="evidence" value="ECO:0007669"/>
    <property type="project" value="InterPro"/>
</dbReference>
<keyword evidence="3 7" id="KW-0732">Signal</keyword>
<proteinExistence type="inferred from homology"/>
<dbReference type="PROSITE" id="PS51257">
    <property type="entry name" value="PROKAR_LIPOPROTEIN"/>
    <property type="match status" value="1"/>
</dbReference>
<keyword evidence="6" id="KW-0449">Lipoprotein</keyword>
<keyword evidence="2" id="KW-1003">Cell membrane</keyword>
<gene>
    <name evidence="8" type="ORF">SAMN05661010_01686</name>
</gene>
<evidence type="ECO:0000256" key="4">
    <source>
        <dbReference type="ARBA" id="ARBA00023136"/>
    </source>
</evidence>
<dbReference type="STRING" id="119000.SAMN05661010_01686"/>
<dbReference type="GO" id="GO:0016020">
    <property type="term" value="C:membrane"/>
    <property type="evidence" value="ECO:0007669"/>
    <property type="project" value="InterPro"/>
</dbReference>
<feature type="chain" id="PRO_5011444183" evidence="7">
    <location>
        <begin position="18"/>
        <end position="41"/>
    </location>
</feature>
<reference evidence="8 9" key="1">
    <citation type="submission" date="2016-10" db="EMBL/GenBank/DDBJ databases">
        <authorList>
            <person name="de Groot N.N."/>
        </authorList>
    </citation>
    <scope>NUCLEOTIDE SEQUENCE [LARGE SCALE GENOMIC DNA]</scope>
    <source>
        <strain evidence="8 9">DSM 14789</strain>
    </source>
</reference>
<dbReference type="Proteomes" id="UP000198654">
    <property type="component" value="Unassembled WGS sequence"/>
</dbReference>
<dbReference type="EMBL" id="FNGI01000003">
    <property type="protein sequence ID" value="SDL42859.1"/>
    <property type="molecule type" value="Genomic_DNA"/>
</dbReference>
<protein>
    <submittedName>
        <fullName evidence="8">Entericidin A</fullName>
    </submittedName>
</protein>
<evidence type="ECO:0000256" key="2">
    <source>
        <dbReference type="ARBA" id="ARBA00022475"/>
    </source>
</evidence>
<keyword evidence="4" id="KW-0472">Membrane</keyword>
<organism evidence="8 9">
    <name type="scientific">Modicisalibacter muralis</name>
    <dbReference type="NCBI Taxonomy" id="119000"/>
    <lineage>
        <taxon>Bacteria</taxon>
        <taxon>Pseudomonadati</taxon>
        <taxon>Pseudomonadota</taxon>
        <taxon>Gammaproteobacteria</taxon>
        <taxon>Oceanospirillales</taxon>
        <taxon>Halomonadaceae</taxon>
        <taxon>Modicisalibacter</taxon>
    </lineage>
</organism>
<name>A0A1G9JZ97_9GAMM</name>
<evidence type="ECO:0000256" key="7">
    <source>
        <dbReference type="SAM" id="SignalP"/>
    </source>
</evidence>
<keyword evidence="9" id="KW-1185">Reference proteome</keyword>
<dbReference type="Pfam" id="PF08085">
    <property type="entry name" value="Entericidin"/>
    <property type="match status" value="1"/>
</dbReference>
<evidence type="ECO:0000256" key="6">
    <source>
        <dbReference type="ARBA" id="ARBA00023288"/>
    </source>
</evidence>
<keyword evidence="5" id="KW-0564">Palmitate</keyword>
<accession>A0A1G9JZ97</accession>
<dbReference type="InterPro" id="IPR012556">
    <property type="entry name" value="Entericidin"/>
</dbReference>
<evidence type="ECO:0000313" key="8">
    <source>
        <dbReference type="EMBL" id="SDL42859.1"/>
    </source>
</evidence>
<dbReference type="AlphaFoldDB" id="A0A1G9JZ97"/>
<evidence type="ECO:0000313" key="9">
    <source>
        <dbReference type="Proteomes" id="UP000198654"/>
    </source>
</evidence>
<dbReference type="RefSeq" id="WP_089727469.1">
    <property type="nucleotide sequence ID" value="NZ_FNGI01000003.1"/>
</dbReference>
<feature type="signal peptide" evidence="7">
    <location>
        <begin position="1"/>
        <end position="17"/>
    </location>
</feature>
<comment type="similarity">
    <text evidence="1">Belongs to the EcnA/EcnB lipoprotein family.</text>
</comment>
<evidence type="ECO:0000256" key="5">
    <source>
        <dbReference type="ARBA" id="ARBA00023139"/>
    </source>
</evidence>
<evidence type="ECO:0000256" key="1">
    <source>
        <dbReference type="ARBA" id="ARBA00010296"/>
    </source>
</evidence>
<evidence type="ECO:0000256" key="3">
    <source>
        <dbReference type="ARBA" id="ARBA00022729"/>
    </source>
</evidence>
<sequence length="41" mass="4326">MKPTLLLAALFLLVSLAGCNTMEGFGQDVEKVGSEIEEAAE</sequence>